<evidence type="ECO:0000313" key="4">
    <source>
        <dbReference type="EMBL" id="OXM43226.1"/>
    </source>
</evidence>
<reference evidence="4 5" key="1">
    <citation type="submission" date="2017-07" db="EMBL/GenBank/DDBJ databases">
        <title>Amycolatopsis alba DSM 44262 Genome sequencing and assembly.</title>
        <authorList>
            <person name="Kaur N."/>
            <person name="Mayilraj S."/>
        </authorList>
    </citation>
    <scope>NUCLEOTIDE SEQUENCE [LARGE SCALE GENOMIC DNA]</scope>
    <source>
        <strain evidence="4 5">DSM 44262</strain>
    </source>
</reference>
<gene>
    <name evidence="4" type="ORF">CFP75_39600</name>
</gene>
<dbReference type="EMBL" id="NMQU01000157">
    <property type="protein sequence ID" value="OXM43226.1"/>
    <property type="molecule type" value="Genomic_DNA"/>
</dbReference>
<keyword evidence="5" id="KW-1185">Reference proteome</keyword>
<dbReference type="OrthoDB" id="5243635at2"/>
<dbReference type="Pfam" id="PF13508">
    <property type="entry name" value="Acetyltransf_7"/>
    <property type="match status" value="1"/>
</dbReference>
<protein>
    <submittedName>
        <fullName evidence="4">N-acetyltransferase</fullName>
    </submittedName>
</protein>
<evidence type="ECO:0000256" key="2">
    <source>
        <dbReference type="ARBA" id="ARBA00023315"/>
    </source>
</evidence>
<keyword evidence="1 4" id="KW-0808">Transferase</keyword>
<dbReference type="GO" id="GO:0016747">
    <property type="term" value="F:acyltransferase activity, transferring groups other than amino-acyl groups"/>
    <property type="evidence" value="ECO:0007669"/>
    <property type="project" value="InterPro"/>
</dbReference>
<proteinExistence type="predicted"/>
<dbReference type="PANTHER" id="PTHR43877">
    <property type="entry name" value="AMINOALKYLPHOSPHONATE N-ACETYLTRANSFERASE-RELATED-RELATED"/>
    <property type="match status" value="1"/>
</dbReference>
<dbReference type="InterPro" id="IPR000182">
    <property type="entry name" value="GNAT_dom"/>
</dbReference>
<evidence type="ECO:0000259" key="3">
    <source>
        <dbReference type="PROSITE" id="PS51186"/>
    </source>
</evidence>
<name>A0A229R9B2_AMYAL</name>
<accession>A0A229R9B2</accession>
<dbReference type="AlphaFoldDB" id="A0A229R9B2"/>
<dbReference type="CDD" id="cd04301">
    <property type="entry name" value="NAT_SF"/>
    <property type="match status" value="1"/>
</dbReference>
<dbReference type="InterPro" id="IPR050832">
    <property type="entry name" value="Bact_Acetyltransf"/>
</dbReference>
<dbReference type="RefSeq" id="WP_026466925.1">
    <property type="nucleotide sequence ID" value="NZ_KB913032.1"/>
</dbReference>
<comment type="caution">
    <text evidence="4">The sequence shown here is derived from an EMBL/GenBank/DDBJ whole genome shotgun (WGS) entry which is preliminary data.</text>
</comment>
<keyword evidence="2" id="KW-0012">Acyltransferase</keyword>
<dbReference type="SUPFAM" id="SSF55729">
    <property type="entry name" value="Acyl-CoA N-acyltransferases (Nat)"/>
    <property type="match status" value="1"/>
</dbReference>
<feature type="domain" description="N-acetyltransferase" evidence="3">
    <location>
        <begin position="5"/>
        <end position="163"/>
    </location>
</feature>
<dbReference type="InterPro" id="IPR016181">
    <property type="entry name" value="Acyl_CoA_acyltransferase"/>
</dbReference>
<dbReference type="PANTHER" id="PTHR43877:SF2">
    <property type="entry name" value="AMINOALKYLPHOSPHONATE N-ACETYLTRANSFERASE-RELATED"/>
    <property type="match status" value="1"/>
</dbReference>
<evidence type="ECO:0000313" key="5">
    <source>
        <dbReference type="Proteomes" id="UP000215563"/>
    </source>
</evidence>
<dbReference type="Gene3D" id="3.40.630.30">
    <property type="match status" value="1"/>
</dbReference>
<evidence type="ECO:0000256" key="1">
    <source>
        <dbReference type="ARBA" id="ARBA00022679"/>
    </source>
</evidence>
<sequence length="163" mass="17950">MGTEPVVRNAQRDDVMAICRFGEEHVRAHYTPLIGEEAAAKQVRMWWHETNIAGAVARGAVVVADDGGHLAGVGQRGLNGDDQVIYKLYVHPRHRGGGLGVRLLDALIGQLPVDAERLYIEHFVANERAGAFYEREGFTVDRIEPSSTGDPALGVVWRVRSLR</sequence>
<dbReference type="PROSITE" id="PS51186">
    <property type="entry name" value="GNAT"/>
    <property type="match status" value="1"/>
</dbReference>
<organism evidence="4 5">
    <name type="scientific">Amycolatopsis alba DSM 44262</name>
    <dbReference type="NCBI Taxonomy" id="1125972"/>
    <lineage>
        <taxon>Bacteria</taxon>
        <taxon>Bacillati</taxon>
        <taxon>Actinomycetota</taxon>
        <taxon>Actinomycetes</taxon>
        <taxon>Pseudonocardiales</taxon>
        <taxon>Pseudonocardiaceae</taxon>
        <taxon>Amycolatopsis</taxon>
    </lineage>
</organism>
<dbReference type="Proteomes" id="UP000215563">
    <property type="component" value="Unassembled WGS sequence"/>
</dbReference>